<sequence>METWKAVLLLAAGLLCGAWRWRSREKRRYRRSVYRAETGKQYKKVEENRGMDGEYRTSLELEKRIRGRRYFVFNAYIPCRSGGSTETDIVMIHEKGIFVIENKNYCGQVRGRANREYWEHILPGKRRTFYNPIYQNQGHVRHLRRLLGEHGYHLPMVSVIVFNDGVKRLRVKMAGSDAILCRSRRAASKINRRLRRMEQVLDEAEMEEVYGILKAQTRPFWWVRYGQRKRAEKLQKKAGKI</sequence>
<reference evidence="2" key="2">
    <citation type="submission" date="2021-04" db="EMBL/GenBank/DDBJ databases">
        <authorList>
            <person name="Gilroy R."/>
        </authorList>
    </citation>
    <scope>NUCLEOTIDE SEQUENCE</scope>
    <source>
        <strain evidence="2">ChiBcec1-1093</strain>
    </source>
</reference>
<dbReference type="PROSITE" id="PS50965">
    <property type="entry name" value="NERD"/>
    <property type="match status" value="1"/>
</dbReference>
<name>A0A9D2K745_9FIRM</name>
<organism evidence="2 3">
    <name type="scientific">Candidatus Lachnoclostridium stercorigallinarum</name>
    <dbReference type="NCBI Taxonomy" id="2838634"/>
    <lineage>
        <taxon>Bacteria</taxon>
        <taxon>Bacillati</taxon>
        <taxon>Bacillota</taxon>
        <taxon>Clostridia</taxon>
        <taxon>Lachnospirales</taxon>
        <taxon>Lachnospiraceae</taxon>
    </lineage>
</organism>
<proteinExistence type="predicted"/>
<evidence type="ECO:0000313" key="2">
    <source>
        <dbReference type="EMBL" id="HIZ80392.1"/>
    </source>
</evidence>
<dbReference type="Pfam" id="PF08378">
    <property type="entry name" value="NERD"/>
    <property type="match status" value="1"/>
</dbReference>
<reference evidence="2" key="1">
    <citation type="journal article" date="2021" name="PeerJ">
        <title>Extensive microbial diversity within the chicken gut microbiome revealed by metagenomics and culture.</title>
        <authorList>
            <person name="Gilroy R."/>
            <person name="Ravi A."/>
            <person name="Getino M."/>
            <person name="Pursley I."/>
            <person name="Horton D.L."/>
            <person name="Alikhan N.F."/>
            <person name="Baker D."/>
            <person name="Gharbi K."/>
            <person name="Hall N."/>
            <person name="Watson M."/>
            <person name="Adriaenssens E.M."/>
            <person name="Foster-Nyarko E."/>
            <person name="Jarju S."/>
            <person name="Secka A."/>
            <person name="Antonio M."/>
            <person name="Oren A."/>
            <person name="Chaudhuri R.R."/>
            <person name="La Ragione R."/>
            <person name="Hildebrand F."/>
            <person name="Pallen M.J."/>
        </authorList>
    </citation>
    <scope>NUCLEOTIDE SEQUENCE</scope>
    <source>
        <strain evidence="2">ChiBcec1-1093</strain>
    </source>
</reference>
<dbReference type="Proteomes" id="UP000824101">
    <property type="component" value="Unassembled WGS sequence"/>
</dbReference>
<dbReference type="InterPro" id="IPR011528">
    <property type="entry name" value="NERD"/>
</dbReference>
<evidence type="ECO:0000313" key="3">
    <source>
        <dbReference type="Proteomes" id="UP000824101"/>
    </source>
</evidence>
<evidence type="ECO:0000259" key="1">
    <source>
        <dbReference type="PROSITE" id="PS50965"/>
    </source>
</evidence>
<feature type="domain" description="NERD" evidence="1">
    <location>
        <begin position="49"/>
        <end position="166"/>
    </location>
</feature>
<protein>
    <submittedName>
        <fullName evidence="2">NERD domain-containing protein</fullName>
    </submittedName>
</protein>
<gene>
    <name evidence="2" type="ORF">IAA17_11460</name>
</gene>
<comment type="caution">
    <text evidence="2">The sequence shown here is derived from an EMBL/GenBank/DDBJ whole genome shotgun (WGS) entry which is preliminary data.</text>
</comment>
<dbReference type="AlphaFoldDB" id="A0A9D2K745"/>
<accession>A0A9D2K745</accession>
<dbReference type="EMBL" id="DXBC01000184">
    <property type="protein sequence ID" value="HIZ80392.1"/>
    <property type="molecule type" value="Genomic_DNA"/>
</dbReference>